<feature type="non-terminal residue" evidence="1">
    <location>
        <position position="1"/>
    </location>
</feature>
<protein>
    <submittedName>
        <fullName evidence="1">THAP domain containing 6</fullName>
    </submittedName>
</protein>
<sequence length="151" mass="16785">DLFEDKISSLTFGQLPRHALLAFPTLQTTIFPRFLRTLEWEPLLDTSGSAASLSVSTCPAIGAAPVAWLGCNPPHLTEEGVSLKTSELTKREFKPVVAFRPFSSHEGRTPHYAKGLFYNIFPHLRTASLMKCKNDVWWSLEDITTILVPGS</sequence>
<reference evidence="1" key="2">
    <citation type="submission" date="2016-06" db="EMBL/GenBank/DDBJ databases">
        <title>The genome of a short-lived fish provides insights into sex chromosome evolution and the genetic control of aging.</title>
        <authorList>
            <person name="Reichwald K."/>
            <person name="Felder M."/>
            <person name="Petzold A."/>
            <person name="Koch P."/>
            <person name="Groth M."/>
            <person name="Platzer M."/>
        </authorList>
    </citation>
    <scope>NUCLEOTIDE SEQUENCE</scope>
    <source>
        <tissue evidence="1">Brain</tissue>
    </source>
</reference>
<gene>
    <name evidence="1" type="primary">THAP6</name>
</gene>
<dbReference type="EMBL" id="HAEA01014553">
    <property type="protein sequence ID" value="SBQ43033.1"/>
    <property type="molecule type" value="Transcribed_RNA"/>
</dbReference>
<name>A0A1A8EAR2_NOTKA</name>
<feature type="non-terminal residue" evidence="1">
    <location>
        <position position="151"/>
    </location>
</feature>
<evidence type="ECO:0000313" key="1">
    <source>
        <dbReference type="EMBL" id="SBQ43033.1"/>
    </source>
</evidence>
<reference evidence="1" key="1">
    <citation type="submission" date="2016-05" db="EMBL/GenBank/DDBJ databases">
        <authorList>
            <person name="Lavstsen T."/>
            <person name="Jespersen J.S."/>
        </authorList>
    </citation>
    <scope>NUCLEOTIDE SEQUENCE</scope>
    <source>
        <tissue evidence="1">Brain</tissue>
    </source>
</reference>
<proteinExistence type="predicted"/>
<organism evidence="1">
    <name type="scientific">Nothobranchius kadleci</name>
    <name type="common">African annual killifish</name>
    <dbReference type="NCBI Taxonomy" id="1051664"/>
    <lineage>
        <taxon>Eukaryota</taxon>
        <taxon>Metazoa</taxon>
        <taxon>Chordata</taxon>
        <taxon>Craniata</taxon>
        <taxon>Vertebrata</taxon>
        <taxon>Euteleostomi</taxon>
        <taxon>Actinopterygii</taxon>
        <taxon>Neopterygii</taxon>
        <taxon>Teleostei</taxon>
        <taxon>Neoteleostei</taxon>
        <taxon>Acanthomorphata</taxon>
        <taxon>Ovalentaria</taxon>
        <taxon>Atherinomorphae</taxon>
        <taxon>Cyprinodontiformes</taxon>
        <taxon>Nothobranchiidae</taxon>
        <taxon>Nothobranchius</taxon>
    </lineage>
</organism>
<accession>A0A1A8EAR2</accession>
<dbReference type="AlphaFoldDB" id="A0A1A8EAR2"/>